<evidence type="ECO:0000259" key="12">
    <source>
        <dbReference type="SMART" id="SM00893"/>
    </source>
</evidence>
<feature type="binding site" evidence="10">
    <location>
        <begin position="265"/>
        <end position="266"/>
    </location>
    <ligand>
        <name>FAD</name>
        <dbReference type="ChEBI" id="CHEBI:57692"/>
    </ligand>
</feature>
<dbReference type="InterPro" id="IPR014729">
    <property type="entry name" value="Rossmann-like_a/b/a_fold"/>
</dbReference>
<evidence type="ECO:0000256" key="3">
    <source>
        <dbReference type="ARBA" id="ARBA00011355"/>
    </source>
</evidence>
<dbReference type="SMART" id="SM00893">
    <property type="entry name" value="ETF"/>
    <property type="match status" value="1"/>
</dbReference>
<evidence type="ECO:0000256" key="6">
    <source>
        <dbReference type="ARBA" id="ARBA00022827"/>
    </source>
</evidence>
<dbReference type="Pfam" id="PF01012">
    <property type="entry name" value="ETF"/>
    <property type="match status" value="1"/>
</dbReference>
<keyword evidence="14" id="KW-1185">Reference proteome</keyword>
<dbReference type="InterPro" id="IPR029035">
    <property type="entry name" value="DHS-like_NAD/FAD-binding_dom"/>
</dbReference>
<evidence type="ECO:0000313" key="14">
    <source>
        <dbReference type="Proteomes" id="UP000319257"/>
    </source>
</evidence>
<keyword evidence="6 9" id="KW-0274">FAD</keyword>
<evidence type="ECO:0000256" key="5">
    <source>
        <dbReference type="ARBA" id="ARBA00022630"/>
    </source>
</evidence>
<name>A0A507AFS1_9PEZI</name>
<feature type="binding site" evidence="10">
    <location>
        <begin position="279"/>
        <end position="283"/>
    </location>
    <ligand>
        <name>FAD</name>
        <dbReference type="ChEBI" id="CHEBI:57692"/>
    </ligand>
</feature>
<dbReference type="InParanoid" id="A0A507AFS1"/>
<dbReference type="FunFam" id="3.40.50.1220:FF:000001">
    <property type="entry name" value="Electron transfer flavoprotein, alpha subunit"/>
    <property type="match status" value="1"/>
</dbReference>
<evidence type="ECO:0000256" key="1">
    <source>
        <dbReference type="ARBA" id="ARBA00004305"/>
    </source>
</evidence>
<protein>
    <recommendedName>
        <fullName evidence="9">Probable electron transfer flavoprotein subunit alpha</fullName>
    </recommendedName>
</protein>
<dbReference type="STRING" id="1093900.A0A507AFS1"/>
<proteinExistence type="inferred from homology"/>
<gene>
    <name evidence="13" type="ORF">E0L32_010082</name>
</gene>
<dbReference type="InterPro" id="IPR001308">
    <property type="entry name" value="ETF_a/FixB"/>
</dbReference>
<keyword evidence="4 9" id="KW-0813">Transport</keyword>
<comment type="subunit">
    <text evidence="3 9">Heterodimer of an alpha and a beta subunit.</text>
</comment>
<sequence>MLSATRRAVWAQSRSRLAQPSCPAYSFSPSALRRLASSLAILEQRDGKLNHGSLSAITAAQKLGGSVHAFVAGSNVKPVAEEAAKVDGVEKIIAVENAAYEKGLPENYAPLLVENIKKGGYTHIIAGHTAFGKNLLPRVAALLDSQQISDITGIENETTFVRPIYAGNAIATVESSDPVKVITIRGTAFAPAEVASGSAAVEDGVDSKPESPTEWVSEELAKSDRPDLATAGKVVSGGRGLKSKEEFDRIMQPLADSLGAAIGASRAAVDSGYADNSLQVGQTGKVVAPQMYMAVGISGAIQHLAGMKDSKVIAAINKDADAPIFQVADVGLVGDLFEKVPELTEKLKKA</sequence>
<dbReference type="FunCoup" id="A0A507AFS1">
    <property type="interactions" value="524"/>
</dbReference>
<dbReference type="Gene3D" id="3.40.50.620">
    <property type="entry name" value="HUPs"/>
    <property type="match status" value="1"/>
</dbReference>
<dbReference type="GO" id="GO:0050660">
    <property type="term" value="F:flavin adenine dinucleotide binding"/>
    <property type="evidence" value="ECO:0007669"/>
    <property type="project" value="InterPro"/>
</dbReference>
<comment type="caution">
    <text evidence="13">The sequence shown here is derived from an EMBL/GenBank/DDBJ whole genome shotgun (WGS) entry which is preliminary data.</text>
</comment>
<comment type="subcellular location">
    <subcellularLocation>
        <location evidence="1 9">Mitochondrion matrix</location>
    </subcellularLocation>
</comment>
<keyword evidence="5 9" id="KW-0285">Flavoprotein</keyword>
<dbReference type="GeneID" id="41977529"/>
<dbReference type="PIRSF" id="PIRSF000089">
    <property type="entry name" value="Electra_flavoP_a"/>
    <property type="match status" value="1"/>
</dbReference>
<feature type="region of interest" description="Disordered" evidence="11">
    <location>
        <begin position="200"/>
        <end position="222"/>
    </location>
</feature>
<evidence type="ECO:0000256" key="9">
    <source>
        <dbReference type="PIRNR" id="PIRNR000089"/>
    </source>
</evidence>
<dbReference type="PANTHER" id="PTHR43153:SF1">
    <property type="entry name" value="ELECTRON TRANSFER FLAVOPROTEIN SUBUNIT ALPHA, MITOCHONDRIAL"/>
    <property type="match status" value="1"/>
</dbReference>
<dbReference type="Pfam" id="PF00766">
    <property type="entry name" value="ETF_alpha"/>
    <property type="match status" value="1"/>
</dbReference>
<comment type="similarity">
    <text evidence="2 9">Belongs to the ETF alpha-subunit/FixB family.</text>
</comment>
<keyword evidence="9" id="KW-0496">Mitochondrion</keyword>
<dbReference type="Gene3D" id="3.40.50.1220">
    <property type="entry name" value="TPP-binding domain"/>
    <property type="match status" value="1"/>
</dbReference>
<evidence type="ECO:0000256" key="7">
    <source>
        <dbReference type="ARBA" id="ARBA00022982"/>
    </source>
</evidence>
<dbReference type="CDD" id="cd01715">
    <property type="entry name" value="ETF_alpha"/>
    <property type="match status" value="1"/>
</dbReference>
<dbReference type="RefSeq" id="XP_030990176.1">
    <property type="nucleotide sequence ID" value="XM_031132661.1"/>
</dbReference>
<accession>A0A507AFS1</accession>
<dbReference type="GO" id="GO:0009055">
    <property type="term" value="F:electron transfer activity"/>
    <property type="evidence" value="ECO:0007669"/>
    <property type="project" value="InterPro"/>
</dbReference>
<dbReference type="OrthoDB" id="1715808at2759"/>
<evidence type="ECO:0000256" key="11">
    <source>
        <dbReference type="SAM" id="MobiDB-lite"/>
    </source>
</evidence>
<evidence type="ECO:0000313" key="13">
    <source>
        <dbReference type="EMBL" id="TPX08465.1"/>
    </source>
</evidence>
<dbReference type="GO" id="GO:0005759">
    <property type="term" value="C:mitochondrial matrix"/>
    <property type="evidence" value="ECO:0007669"/>
    <property type="project" value="UniProtKB-SubCell"/>
</dbReference>
<evidence type="ECO:0000256" key="2">
    <source>
        <dbReference type="ARBA" id="ARBA00005817"/>
    </source>
</evidence>
<reference evidence="13 14" key="1">
    <citation type="submission" date="2019-06" db="EMBL/GenBank/DDBJ databases">
        <title>Draft genome sequence of the filamentous fungus Phialemoniopsis curvata isolated from diesel fuel.</title>
        <authorList>
            <person name="Varaljay V.A."/>
            <person name="Lyon W.J."/>
            <person name="Crouch A.L."/>
            <person name="Drake C.E."/>
            <person name="Hollomon J.M."/>
            <person name="Nadeau L.J."/>
            <person name="Nunn H.S."/>
            <person name="Stevenson B.S."/>
            <person name="Bojanowski C.L."/>
            <person name="Crookes-Goodson W.J."/>
        </authorList>
    </citation>
    <scope>NUCLEOTIDE SEQUENCE [LARGE SCALE GENOMIC DNA]</scope>
    <source>
        <strain evidence="13 14">D216</strain>
    </source>
</reference>
<feature type="binding site" evidence="10">
    <location>
        <position position="317"/>
    </location>
    <ligand>
        <name>FAD</name>
        <dbReference type="ChEBI" id="CHEBI:57692"/>
    </ligand>
</feature>
<dbReference type="InterPro" id="IPR033947">
    <property type="entry name" value="ETF_alpha_N"/>
</dbReference>
<dbReference type="InterPro" id="IPR014731">
    <property type="entry name" value="ETF_asu_C"/>
</dbReference>
<dbReference type="SUPFAM" id="SSF52402">
    <property type="entry name" value="Adenine nucleotide alpha hydrolases-like"/>
    <property type="match status" value="1"/>
</dbReference>
<organism evidence="13 14">
    <name type="scientific">Thyridium curvatum</name>
    <dbReference type="NCBI Taxonomy" id="1093900"/>
    <lineage>
        <taxon>Eukaryota</taxon>
        <taxon>Fungi</taxon>
        <taxon>Dikarya</taxon>
        <taxon>Ascomycota</taxon>
        <taxon>Pezizomycotina</taxon>
        <taxon>Sordariomycetes</taxon>
        <taxon>Sordariomycetidae</taxon>
        <taxon>Thyridiales</taxon>
        <taxon>Thyridiaceae</taxon>
        <taxon>Thyridium</taxon>
    </lineage>
</organism>
<feature type="domain" description="Electron transfer flavoprotein alpha/beta-subunit N-terminal" evidence="12">
    <location>
        <begin position="38"/>
        <end position="219"/>
    </location>
</feature>
<evidence type="ECO:0000256" key="10">
    <source>
        <dbReference type="PIRSR" id="PIRSR000089-1"/>
    </source>
</evidence>
<dbReference type="InterPro" id="IPR014730">
    <property type="entry name" value="ETF_a/b_N"/>
</dbReference>
<dbReference type="AlphaFoldDB" id="A0A507AFS1"/>
<comment type="cofactor">
    <cofactor evidence="9 10">
        <name>FAD</name>
        <dbReference type="ChEBI" id="CHEBI:57692"/>
    </cofactor>
    <text evidence="9 10">Binds 1 FAD per dimer.</text>
</comment>
<feature type="binding site" evidence="10">
    <location>
        <begin position="296"/>
        <end position="303"/>
    </location>
    <ligand>
        <name>FAD</name>
        <dbReference type="ChEBI" id="CHEBI:57692"/>
    </ligand>
</feature>
<dbReference type="GO" id="GO:0033539">
    <property type="term" value="P:fatty acid beta-oxidation using acyl-CoA dehydrogenase"/>
    <property type="evidence" value="ECO:0007669"/>
    <property type="project" value="TreeGrafter"/>
</dbReference>
<evidence type="ECO:0000256" key="8">
    <source>
        <dbReference type="ARBA" id="ARBA00025416"/>
    </source>
</evidence>
<keyword evidence="7 9" id="KW-0249">Electron transport</keyword>
<dbReference type="SUPFAM" id="SSF52467">
    <property type="entry name" value="DHS-like NAD/FAD-binding domain"/>
    <property type="match status" value="1"/>
</dbReference>
<dbReference type="EMBL" id="SKBQ01000078">
    <property type="protein sequence ID" value="TPX08465.1"/>
    <property type="molecule type" value="Genomic_DNA"/>
</dbReference>
<dbReference type="PANTHER" id="PTHR43153">
    <property type="entry name" value="ELECTRON TRANSFER FLAVOPROTEIN ALPHA"/>
    <property type="match status" value="1"/>
</dbReference>
<comment type="function">
    <text evidence="8 9">The electron transfer flavoprotein serves as a specific electron acceptor for several dehydrogenases, including five acyl-CoA dehydrogenases, glutaryl-CoA and sarcosine dehydrogenase. It transfers the electrons to the main mitochondrial respiratory chain via ETF-ubiquinone oxidoreductase (ETF dehydrogenase).</text>
</comment>
<dbReference type="Proteomes" id="UP000319257">
    <property type="component" value="Unassembled WGS sequence"/>
</dbReference>
<evidence type="ECO:0000256" key="4">
    <source>
        <dbReference type="ARBA" id="ARBA00022448"/>
    </source>
</evidence>
<dbReference type="FunFam" id="3.40.50.620:FF:000041">
    <property type="entry name" value="Electron transfer flavoprotein alpha subunit"/>
    <property type="match status" value="1"/>
</dbReference>
<feature type="binding site" evidence="10">
    <location>
        <position position="239"/>
    </location>
    <ligand>
        <name>FAD</name>
        <dbReference type="ChEBI" id="CHEBI:57692"/>
    </ligand>
</feature>